<gene>
    <name evidence="6" type="ORF">EAH_00066940</name>
</gene>
<proteinExistence type="predicted"/>
<dbReference type="GeneID" id="25274764"/>
<organism evidence="6 7">
    <name type="scientific">Eimeria acervulina</name>
    <name type="common">Coccidian parasite</name>
    <dbReference type="NCBI Taxonomy" id="5801"/>
    <lineage>
        <taxon>Eukaryota</taxon>
        <taxon>Sar</taxon>
        <taxon>Alveolata</taxon>
        <taxon>Apicomplexa</taxon>
        <taxon>Conoidasida</taxon>
        <taxon>Coccidia</taxon>
        <taxon>Eucoccidiorida</taxon>
        <taxon>Eimeriorina</taxon>
        <taxon>Eimeriidae</taxon>
        <taxon>Eimeria</taxon>
    </lineage>
</organism>
<dbReference type="EMBL" id="HG672537">
    <property type="protein sequence ID" value="CDI82560.1"/>
    <property type="molecule type" value="Genomic_DNA"/>
</dbReference>
<sequence>MGHSSVLLALGALWGGALIGPPSVAAAAAHAGVSSSRSMECFEYGYDYYGYDMQEVPSVVSPSACMEECLQNKGCGFWSYNTFTRTCYLKSLGAILERRSSPGIVSGPRQCGFSSSCLEVGVDLYGYDIEAIEGRYIMNPLDCQRLCEGNPQCAFFSWKYSTHACYLKSAPAILNRREDPDVTSGPRSCVGSGVSPPSANDYPAPFDPSTAPPSCVLAGVDYRGNNIKTAKARSSAACQMLCLKQRDCEYWTWSSHTHICSLKNAEAPNGRTEGRHTLDK</sequence>
<keyword evidence="1" id="KW-0677">Repeat</keyword>
<dbReference type="GO" id="GO:0006508">
    <property type="term" value="P:proteolysis"/>
    <property type="evidence" value="ECO:0007669"/>
    <property type="project" value="InterPro"/>
</dbReference>
<dbReference type="Pfam" id="PF00024">
    <property type="entry name" value="PAN_1"/>
    <property type="match status" value="1"/>
</dbReference>
<reference evidence="6" key="2">
    <citation type="submission" date="2013-10" db="EMBL/GenBank/DDBJ databases">
        <authorList>
            <person name="Aslett M."/>
        </authorList>
    </citation>
    <scope>NUCLEOTIDE SEQUENCE</scope>
    <source>
        <strain evidence="6">Houghton</strain>
    </source>
</reference>
<dbReference type="SMART" id="SM00223">
    <property type="entry name" value="APPLE"/>
    <property type="match status" value="3"/>
</dbReference>
<feature type="non-terminal residue" evidence="6">
    <location>
        <position position="280"/>
    </location>
</feature>
<name>U6GQW4_EIMAC</name>
<evidence type="ECO:0000259" key="5">
    <source>
        <dbReference type="PROSITE" id="PS50948"/>
    </source>
</evidence>
<keyword evidence="7" id="KW-1185">Reference proteome</keyword>
<dbReference type="PANTHER" id="PTHR33946">
    <property type="match status" value="1"/>
</dbReference>
<dbReference type="Gene3D" id="3.50.4.10">
    <property type="entry name" value="Hepatocyte Growth Factor"/>
    <property type="match status" value="3"/>
</dbReference>
<evidence type="ECO:0000256" key="2">
    <source>
        <dbReference type="ARBA" id="ARBA00023157"/>
    </source>
</evidence>
<accession>U6GQW4</accession>
<feature type="signal peptide" evidence="4">
    <location>
        <begin position="1"/>
        <end position="19"/>
    </location>
</feature>
<evidence type="ECO:0000313" key="6">
    <source>
        <dbReference type="EMBL" id="CDI82560.1"/>
    </source>
</evidence>
<keyword evidence="4" id="KW-0732">Signal</keyword>
<dbReference type="CDD" id="cd01100">
    <property type="entry name" value="APPLE_Factor_XI_like"/>
    <property type="match status" value="1"/>
</dbReference>
<dbReference type="OMA" id="ADAYGCC"/>
<dbReference type="InterPro" id="IPR003609">
    <property type="entry name" value="Pan_app"/>
</dbReference>
<dbReference type="RefSeq" id="XP_013248081.1">
    <property type="nucleotide sequence ID" value="XM_013392627.1"/>
</dbReference>
<dbReference type="AlphaFoldDB" id="U6GQW4"/>
<reference evidence="6" key="1">
    <citation type="submission" date="2013-10" db="EMBL/GenBank/DDBJ databases">
        <title>Genomic analysis of the causative agents of coccidiosis in chickens.</title>
        <authorList>
            <person name="Reid A.J."/>
            <person name="Blake D."/>
            <person name="Billington K."/>
            <person name="Browne H."/>
            <person name="Dunn M."/>
            <person name="Hung S."/>
            <person name="Kawahara F."/>
            <person name="Miranda-Saavedra D."/>
            <person name="Mourier T."/>
            <person name="Nagra H."/>
            <person name="Otto T.D."/>
            <person name="Rawlings N."/>
            <person name="Sanchez A."/>
            <person name="Sanders M."/>
            <person name="Subramaniam C."/>
            <person name="Tay Y."/>
            <person name="Dear P."/>
            <person name="Doerig C."/>
            <person name="Gruber A."/>
            <person name="Parkinson J."/>
            <person name="Shirley M."/>
            <person name="Wan K.L."/>
            <person name="Berriman M."/>
            <person name="Tomley F."/>
            <person name="Pain A."/>
        </authorList>
    </citation>
    <scope>NUCLEOTIDE SEQUENCE</scope>
    <source>
        <strain evidence="6">Houghton</strain>
    </source>
</reference>
<dbReference type="GO" id="GO:0005576">
    <property type="term" value="C:extracellular region"/>
    <property type="evidence" value="ECO:0007669"/>
    <property type="project" value="InterPro"/>
</dbReference>
<dbReference type="VEuPathDB" id="ToxoDB:EAH_00066940"/>
<feature type="chain" id="PRO_5004670043" evidence="4">
    <location>
        <begin position="20"/>
        <end position="280"/>
    </location>
</feature>
<dbReference type="SUPFAM" id="SSF57414">
    <property type="entry name" value="Hairpin loop containing domain-like"/>
    <property type="match status" value="3"/>
</dbReference>
<protein>
    <submittedName>
        <fullName evidence="6">PAN domain-containing protein, putative</fullName>
    </submittedName>
</protein>
<feature type="domain" description="Apple" evidence="5">
    <location>
        <begin position="41"/>
        <end position="111"/>
    </location>
</feature>
<dbReference type="Proteomes" id="UP000018050">
    <property type="component" value="Unassembled WGS sequence"/>
</dbReference>
<dbReference type="OrthoDB" id="328076at2759"/>
<dbReference type="PROSITE" id="PS50948">
    <property type="entry name" value="PAN"/>
    <property type="match status" value="3"/>
</dbReference>
<feature type="domain" description="Apple" evidence="5">
    <location>
        <begin position="117"/>
        <end position="189"/>
    </location>
</feature>
<evidence type="ECO:0000256" key="4">
    <source>
        <dbReference type="SAM" id="SignalP"/>
    </source>
</evidence>
<dbReference type="PANTHER" id="PTHR33946:SF4">
    <property type="entry name" value="COAGULATION FACTOR XI"/>
    <property type="match status" value="1"/>
</dbReference>
<dbReference type="Pfam" id="PF14295">
    <property type="entry name" value="PAN_4"/>
    <property type="match status" value="2"/>
</dbReference>
<feature type="region of interest" description="Disordered" evidence="3">
    <location>
        <begin position="177"/>
        <end position="203"/>
    </location>
</feature>
<feature type="domain" description="Apple" evidence="5">
    <location>
        <begin position="215"/>
        <end position="280"/>
    </location>
</feature>
<evidence type="ECO:0000256" key="3">
    <source>
        <dbReference type="SAM" id="MobiDB-lite"/>
    </source>
</evidence>
<evidence type="ECO:0000313" key="7">
    <source>
        <dbReference type="Proteomes" id="UP000018050"/>
    </source>
</evidence>
<evidence type="ECO:0000256" key="1">
    <source>
        <dbReference type="ARBA" id="ARBA00022737"/>
    </source>
</evidence>
<dbReference type="InterPro" id="IPR000177">
    <property type="entry name" value="Apple"/>
</dbReference>
<keyword evidence="2" id="KW-1015">Disulfide bond</keyword>